<evidence type="ECO:0000256" key="5">
    <source>
        <dbReference type="SAM" id="Coils"/>
    </source>
</evidence>
<proteinExistence type="inferred from homology"/>
<evidence type="ECO:0000256" key="3">
    <source>
        <dbReference type="ARBA" id="ARBA00022490"/>
    </source>
</evidence>
<comment type="similarity">
    <text evidence="2">Belongs to the histone-like protein H-NS family.</text>
</comment>
<dbReference type="GO" id="GO:0032993">
    <property type="term" value="C:protein-DNA complex"/>
    <property type="evidence" value="ECO:0007669"/>
    <property type="project" value="TreeGrafter"/>
</dbReference>
<dbReference type="RefSeq" id="WP_129835217.1">
    <property type="nucleotide sequence ID" value="NZ_CP035704.1"/>
</dbReference>
<dbReference type="PANTHER" id="PTHR38097">
    <property type="match status" value="1"/>
</dbReference>
<keyword evidence="4" id="KW-0238">DNA-binding</keyword>
<dbReference type="EMBL" id="CP035704">
    <property type="protein sequence ID" value="QBB71828.1"/>
    <property type="molecule type" value="Genomic_DNA"/>
</dbReference>
<evidence type="ECO:0000256" key="1">
    <source>
        <dbReference type="ARBA" id="ARBA00004453"/>
    </source>
</evidence>
<evidence type="ECO:0000259" key="7">
    <source>
        <dbReference type="SMART" id="SM00528"/>
    </source>
</evidence>
<feature type="domain" description="DNA-binding protein H-NS-like C-terminal" evidence="7">
    <location>
        <begin position="62"/>
        <end position="107"/>
    </location>
</feature>
<dbReference type="Gene3D" id="4.10.430.10">
    <property type="entry name" value="Histone-like protein H-NS, C-terminal domain"/>
    <property type="match status" value="1"/>
</dbReference>
<feature type="coiled-coil region" evidence="5">
    <location>
        <begin position="10"/>
        <end position="37"/>
    </location>
</feature>
<dbReference type="SUPFAM" id="SSF81273">
    <property type="entry name" value="H-NS histone-like proteins"/>
    <property type="match status" value="1"/>
</dbReference>
<feature type="compositionally biased region" description="Basic residues" evidence="6">
    <location>
        <begin position="59"/>
        <end position="72"/>
    </location>
</feature>
<keyword evidence="9" id="KW-1185">Reference proteome</keyword>
<dbReference type="InterPro" id="IPR027444">
    <property type="entry name" value="H-NS_C_dom"/>
</dbReference>
<dbReference type="GO" id="GO:0003681">
    <property type="term" value="F:bent DNA binding"/>
    <property type="evidence" value="ECO:0007669"/>
    <property type="project" value="TreeGrafter"/>
</dbReference>
<dbReference type="GO" id="GO:0003680">
    <property type="term" value="F:minor groove of adenine-thymine-rich DNA binding"/>
    <property type="evidence" value="ECO:0007669"/>
    <property type="project" value="TreeGrafter"/>
</dbReference>
<organism evidence="8 9">
    <name type="scientific">Pseudolysobacter antarcticus</name>
    <dbReference type="NCBI Taxonomy" id="2511995"/>
    <lineage>
        <taxon>Bacteria</taxon>
        <taxon>Pseudomonadati</taxon>
        <taxon>Pseudomonadota</taxon>
        <taxon>Gammaproteobacteria</taxon>
        <taxon>Lysobacterales</taxon>
        <taxon>Rhodanobacteraceae</taxon>
        <taxon>Pseudolysobacter</taxon>
    </lineage>
</organism>
<dbReference type="SMART" id="SM00528">
    <property type="entry name" value="HNS"/>
    <property type="match status" value="1"/>
</dbReference>
<keyword evidence="3" id="KW-0963">Cytoplasm</keyword>
<protein>
    <submittedName>
        <fullName evidence="8">H-NS histone family protein</fullName>
    </submittedName>
</protein>
<evidence type="ECO:0000313" key="8">
    <source>
        <dbReference type="EMBL" id="QBB71828.1"/>
    </source>
</evidence>
<comment type="subcellular location">
    <subcellularLocation>
        <location evidence="1">Cytoplasm</location>
        <location evidence="1">Nucleoid</location>
    </subcellularLocation>
</comment>
<feature type="region of interest" description="Disordered" evidence="6">
    <location>
        <begin position="59"/>
        <end position="90"/>
    </location>
</feature>
<dbReference type="KEGG" id="xbc:ELE36_16505"/>
<dbReference type="Proteomes" id="UP000291562">
    <property type="component" value="Chromosome"/>
</dbReference>
<evidence type="ECO:0000256" key="4">
    <source>
        <dbReference type="ARBA" id="ARBA00023125"/>
    </source>
</evidence>
<keyword evidence="5" id="KW-0175">Coiled coil</keyword>
<dbReference type="GO" id="GO:0009295">
    <property type="term" value="C:nucleoid"/>
    <property type="evidence" value="ECO:0007669"/>
    <property type="project" value="UniProtKB-SubCell"/>
</dbReference>
<sequence length="107" mass="12142">MAIDIKTLNHNQLDDLIQKAETRKHELAKEKSVKLREKLTALAKAEGFTIEDLFSLKGAKRGAKRAPAKPKYRNPADHTQTWSGRGKRPRWFHAALTAGKKEKDLLI</sequence>
<dbReference type="GO" id="GO:0000976">
    <property type="term" value="F:transcription cis-regulatory region binding"/>
    <property type="evidence" value="ECO:0007669"/>
    <property type="project" value="TreeGrafter"/>
</dbReference>
<evidence type="ECO:0000256" key="6">
    <source>
        <dbReference type="SAM" id="MobiDB-lite"/>
    </source>
</evidence>
<dbReference type="InterPro" id="IPR037150">
    <property type="entry name" value="H-NS_C_dom_sf"/>
</dbReference>
<dbReference type="AlphaFoldDB" id="A0A411HMX0"/>
<evidence type="ECO:0000313" key="9">
    <source>
        <dbReference type="Proteomes" id="UP000291562"/>
    </source>
</evidence>
<dbReference type="PANTHER" id="PTHR38097:SF2">
    <property type="entry name" value="DNA-BINDING PROTEIN STPA"/>
    <property type="match status" value="1"/>
</dbReference>
<dbReference type="Pfam" id="PF00816">
    <property type="entry name" value="Histone_HNS"/>
    <property type="match status" value="1"/>
</dbReference>
<dbReference type="GO" id="GO:0001217">
    <property type="term" value="F:DNA-binding transcription repressor activity"/>
    <property type="evidence" value="ECO:0007669"/>
    <property type="project" value="TreeGrafter"/>
</dbReference>
<accession>A0A411HMX0</accession>
<evidence type="ECO:0000256" key="2">
    <source>
        <dbReference type="ARBA" id="ARBA00010610"/>
    </source>
</evidence>
<name>A0A411HMX0_9GAMM</name>
<dbReference type="GO" id="GO:0005829">
    <property type="term" value="C:cytosol"/>
    <property type="evidence" value="ECO:0007669"/>
    <property type="project" value="TreeGrafter"/>
</dbReference>
<dbReference type="OrthoDB" id="5297879at2"/>
<reference evidence="8 9" key="1">
    <citation type="submission" date="2019-01" db="EMBL/GenBank/DDBJ databases">
        <title>Pseudolysobacter antarctica gen. nov., sp. nov., isolated from Fildes Peninsula, Antarctica.</title>
        <authorList>
            <person name="Wei Z."/>
            <person name="Peng F."/>
        </authorList>
    </citation>
    <scope>NUCLEOTIDE SEQUENCE [LARGE SCALE GENOMIC DNA]</scope>
    <source>
        <strain evidence="8 9">AQ6-296</strain>
    </source>
</reference>
<gene>
    <name evidence="8" type="ORF">ELE36_16505</name>
</gene>